<protein>
    <recommendedName>
        <fullName evidence="4">Acyltransferase 3 domain-containing protein</fullName>
    </recommendedName>
</protein>
<feature type="transmembrane region" description="Helical" evidence="1">
    <location>
        <begin position="49"/>
        <end position="67"/>
    </location>
</feature>
<feature type="transmembrane region" description="Helical" evidence="1">
    <location>
        <begin position="325"/>
        <end position="343"/>
    </location>
</feature>
<evidence type="ECO:0000313" key="3">
    <source>
        <dbReference type="Proteomes" id="UP000647133"/>
    </source>
</evidence>
<evidence type="ECO:0000256" key="1">
    <source>
        <dbReference type="SAM" id="Phobius"/>
    </source>
</evidence>
<gene>
    <name evidence="2" type="ORF">IFO69_03970</name>
</gene>
<accession>A0ABR9AGS3</accession>
<feature type="transmembrane region" description="Helical" evidence="1">
    <location>
        <begin position="191"/>
        <end position="210"/>
    </location>
</feature>
<sequence>MNRIDYLDKYRFFTVTFALISHAILALNLEEVIGQEGISSISFITRSATPSLIILFGIMAEFIYYNRYKSKGNAIFSKLIYRSFLCYLVFVLLSIVTFLVGKKSISGLMGSALLLKSTSYSNIFVMYFFWLLLCIPILKLRHKLGFWGLLGLVGAIWTIDYFIIAKTVELSSPFNFIGGVLLGIGRDWGPSIFHGITLIVCGMLFADFLLNKVSTPSTKTIIAIIMIGSIVATSITIFNIGFVEYVENIVDPRAYRFKNNILYYLYGLNITCLIIIFSYLSNLLIKGKLSNNINFLGSSTFSYFVIGNMILIIFPTIQIASVWEALMFVFVFLIATSFLTFVWEKKLQHLNMVQSINMMTKNSSQTVWNTVNKIKRRKLS</sequence>
<feature type="transmembrane region" description="Helical" evidence="1">
    <location>
        <begin position="79"/>
        <end position="100"/>
    </location>
</feature>
<dbReference type="Proteomes" id="UP000647133">
    <property type="component" value="Unassembled WGS sequence"/>
</dbReference>
<keyword evidence="1" id="KW-0472">Membrane</keyword>
<feature type="transmembrane region" description="Helical" evidence="1">
    <location>
        <begin position="12"/>
        <end position="29"/>
    </location>
</feature>
<evidence type="ECO:0008006" key="4">
    <source>
        <dbReference type="Google" id="ProtNLM"/>
    </source>
</evidence>
<feature type="transmembrane region" description="Helical" evidence="1">
    <location>
        <begin position="301"/>
        <end position="319"/>
    </location>
</feature>
<keyword evidence="1" id="KW-0812">Transmembrane</keyword>
<evidence type="ECO:0000313" key="2">
    <source>
        <dbReference type="EMBL" id="MBD8487900.1"/>
    </source>
</evidence>
<name>A0ABR9AGS3_9BACT</name>
<keyword evidence="1" id="KW-1133">Transmembrane helix</keyword>
<feature type="transmembrane region" description="Helical" evidence="1">
    <location>
        <begin position="120"/>
        <end position="138"/>
    </location>
</feature>
<dbReference type="EMBL" id="JACYTQ010000001">
    <property type="protein sequence ID" value="MBD8487900.1"/>
    <property type="molecule type" value="Genomic_DNA"/>
</dbReference>
<comment type="caution">
    <text evidence="2">The sequence shown here is derived from an EMBL/GenBank/DDBJ whole genome shotgun (WGS) entry which is preliminary data.</text>
</comment>
<dbReference type="RefSeq" id="WP_192008523.1">
    <property type="nucleotide sequence ID" value="NZ_JACYTQ010000001.1"/>
</dbReference>
<feature type="transmembrane region" description="Helical" evidence="1">
    <location>
        <begin position="261"/>
        <end position="280"/>
    </location>
</feature>
<feature type="transmembrane region" description="Helical" evidence="1">
    <location>
        <begin position="145"/>
        <end position="164"/>
    </location>
</feature>
<feature type="transmembrane region" description="Helical" evidence="1">
    <location>
        <begin position="222"/>
        <end position="241"/>
    </location>
</feature>
<proteinExistence type="predicted"/>
<organism evidence="2 3">
    <name type="scientific">Echinicola arenosa</name>
    <dbReference type="NCBI Taxonomy" id="2774144"/>
    <lineage>
        <taxon>Bacteria</taxon>
        <taxon>Pseudomonadati</taxon>
        <taxon>Bacteroidota</taxon>
        <taxon>Cytophagia</taxon>
        <taxon>Cytophagales</taxon>
        <taxon>Cyclobacteriaceae</taxon>
        <taxon>Echinicola</taxon>
    </lineage>
</organism>
<reference evidence="2 3" key="1">
    <citation type="submission" date="2020-09" db="EMBL/GenBank/DDBJ databases">
        <title>Echinicola sp. CAU 1574 isolated from sand of Sido Beach.</title>
        <authorList>
            <person name="Kim W."/>
        </authorList>
    </citation>
    <scope>NUCLEOTIDE SEQUENCE [LARGE SCALE GENOMIC DNA]</scope>
    <source>
        <strain evidence="2 3">CAU 1574</strain>
    </source>
</reference>
<keyword evidence="3" id="KW-1185">Reference proteome</keyword>